<dbReference type="AlphaFoldDB" id="A0A1Y2L6U3"/>
<comment type="caution">
    <text evidence="1">The sequence shown here is derived from an EMBL/GenBank/DDBJ whole genome shotgun (WGS) entry which is preliminary data.</text>
</comment>
<keyword evidence="2" id="KW-1185">Reference proteome</keyword>
<organism evidence="1 2">
    <name type="scientific">Thalassospira alkalitolerans</name>
    <dbReference type="NCBI Taxonomy" id="1293890"/>
    <lineage>
        <taxon>Bacteria</taxon>
        <taxon>Pseudomonadati</taxon>
        <taxon>Pseudomonadota</taxon>
        <taxon>Alphaproteobacteria</taxon>
        <taxon>Rhodospirillales</taxon>
        <taxon>Thalassospiraceae</taxon>
        <taxon>Thalassospira</taxon>
    </lineage>
</organism>
<name>A0A1Y2L6U3_9PROT</name>
<dbReference type="Proteomes" id="UP000193396">
    <property type="component" value="Unassembled WGS sequence"/>
</dbReference>
<proteinExistence type="predicted"/>
<evidence type="ECO:0000313" key="1">
    <source>
        <dbReference type="EMBL" id="OSQ43001.1"/>
    </source>
</evidence>
<protein>
    <submittedName>
        <fullName evidence="1">Uncharacterized protein</fullName>
    </submittedName>
</protein>
<reference evidence="1 2" key="1">
    <citation type="submission" date="2014-03" db="EMBL/GenBank/DDBJ databases">
        <title>The draft genome sequence of Thalassospira alkalitolerans JCM 18968.</title>
        <authorList>
            <person name="Lai Q."/>
            <person name="Shao Z."/>
        </authorList>
    </citation>
    <scope>NUCLEOTIDE SEQUENCE [LARGE SCALE GENOMIC DNA]</scope>
    <source>
        <strain evidence="1 2">JCM 18968</strain>
    </source>
</reference>
<dbReference type="EMBL" id="JFKB01000027">
    <property type="protein sequence ID" value="OSQ43001.1"/>
    <property type="molecule type" value="Genomic_DNA"/>
</dbReference>
<sequence>MIFDQMDRICVRRIGSAIYRALHFVVTIDILQQRCTDSAPIEGTTCDAAAWTVFSMREFRRLRALAGYKRESSNRRASE</sequence>
<dbReference type="STRING" id="1293890.TALK_20875"/>
<gene>
    <name evidence="1" type="ORF">TALK_20875</name>
</gene>
<accession>A0A1Y2L6U3</accession>
<evidence type="ECO:0000313" key="2">
    <source>
        <dbReference type="Proteomes" id="UP000193396"/>
    </source>
</evidence>